<dbReference type="OrthoDB" id="1897642at2759"/>
<sequence length="235" mass="26362">MSMRGVSCLAAIHAEAGHIKFVSGGHDGFIHIWAANIQALDDARSDKVAFHGSSVSALAYGRHNATLLSSAQKTILATDLNQMADVTNRFSNEIQQIHVHPQAPYMTLFEVSDLGPRLILRLRKPFKVRHLDRQILLYDSRKSTFDKEPCLSFGHRSSDTKFSPSYTRGSAHLVYFARGSEDGSVFLWDFRNTKDVVVKRRYQQAEKVVHTVFVDSDITTLGDGVVTFFERYLAG</sequence>
<dbReference type="AlphaFoldDB" id="A0A0C3E7G8"/>
<feature type="repeat" description="WD" evidence="1">
    <location>
        <begin position="175"/>
        <end position="198"/>
    </location>
</feature>
<dbReference type="Proteomes" id="UP000053989">
    <property type="component" value="Unassembled WGS sequence"/>
</dbReference>
<reference evidence="3" key="2">
    <citation type="submission" date="2015-01" db="EMBL/GenBank/DDBJ databases">
        <title>Evolutionary Origins and Diversification of the Mycorrhizal Mutualists.</title>
        <authorList>
            <consortium name="DOE Joint Genome Institute"/>
            <consortium name="Mycorrhizal Genomics Consortium"/>
            <person name="Kohler A."/>
            <person name="Kuo A."/>
            <person name="Nagy L.G."/>
            <person name="Floudas D."/>
            <person name="Copeland A."/>
            <person name="Barry K.W."/>
            <person name="Cichocki N."/>
            <person name="Veneault-Fourrey C."/>
            <person name="LaButti K."/>
            <person name="Lindquist E.A."/>
            <person name="Lipzen A."/>
            <person name="Lundell T."/>
            <person name="Morin E."/>
            <person name="Murat C."/>
            <person name="Riley R."/>
            <person name="Ohm R."/>
            <person name="Sun H."/>
            <person name="Tunlid A."/>
            <person name="Henrissat B."/>
            <person name="Grigoriev I.V."/>
            <person name="Hibbett D.S."/>
            <person name="Martin F."/>
        </authorList>
    </citation>
    <scope>NUCLEOTIDE SEQUENCE [LARGE SCALE GENOMIC DNA]</scope>
    <source>
        <strain evidence="3">Foug A</strain>
    </source>
</reference>
<dbReference type="InterPro" id="IPR036322">
    <property type="entry name" value="WD40_repeat_dom_sf"/>
</dbReference>
<reference evidence="2 3" key="1">
    <citation type="submission" date="2014-04" db="EMBL/GenBank/DDBJ databases">
        <authorList>
            <consortium name="DOE Joint Genome Institute"/>
            <person name="Kuo A."/>
            <person name="Kohler A."/>
            <person name="Nagy L.G."/>
            <person name="Floudas D."/>
            <person name="Copeland A."/>
            <person name="Barry K.W."/>
            <person name="Cichocki N."/>
            <person name="Veneault-Fourrey C."/>
            <person name="LaButti K."/>
            <person name="Lindquist E.A."/>
            <person name="Lipzen A."/>
            <person name="Lundell T."/>
            <person name="Morin E."/>
            <person name="Murat C."/>
            <person name="Sun H."/>
            <person name="Tunlid A."/>
            <person name="Henrissat B."/>
            <person name="Grigoriev I.V."/>
            <person name="Hibbett D.S."/>
            <person name="Martin F."/>
            <person name="Nordberg H.P."/>
            <person name="Cantor M.N."/>
            <person name="Hua S.X."/>
        </authorList>
    </citation>
    <scope>NUCLEOTIDE SEQUENCE [LARGE SCALE GENOMIC DNA]</scope>
    <source>
        <strain evidence="2 3">Foug A</strain>
    </source>
</reference>
<dbReference type="PROSITE" id="PS50082">
    <property type="entry name" value="WD_REPEATS_2"/>
    <property type="match status" value="1"/>
</dbReference>
<proteinExistence type="predicted"/>
<organism evidence="2 3">
    <name type="scientific">Scleroderma citrinum Foug A</name>
    <dbReference type="NCBI Taxonomy" id="1036808"/>
    <lineage>
        <taxon>Eukaryota</taxon>
        <taxon>Fungi</taxon>
        <taxon>Dikarya</taxon>
        <taxon>Basidiomycota</taxon>
        <taxon>Agaricomycotina</taxon>
        <taxon>Agaricomycetes</taxon>
        <taxon>Agaricomycetidae</taxon>
        <taxon>Boletales</taxon>
        <taxon>Sclerodermatineae</taxon>
        <taxon>Sclerodermataceae</taxon>
        <taxon>Scleroderma</taxon>
    </lineage>
</organism>
<dbReference type="HOGENOM" id="CLU_1180816_0_0_1"/>
<keyword evidence="1" id="KW-0853">WD repeat</keyword>
<keyword evidence="3" id="KW-1185">Reference proteome</keyword>
<dbReference type="InParanoid" id="A0A0C3E7G8"/>
<dbReference type="InterPro" id="IPR015943">
    <property type="entry name" value="WD40/YVTN_repeat-like_dom_sf"/>
</dbReference>
<dbReference type="EMBL" id="KN822008">
    <property type="protein sequence ID" value="KIM68715.1"/>
    <property type="molecule type" value="Genomic_DNA"/>
</dbReference>
<dbReference type="STRING" id="1036808.A0A0C3E7G8"/>
<evidence type="ECO:0000313" key="3">
    <source>
        <dbReference type="Proteomes" id="UP000053989"/>
    </source>
</evidence>
<evidence type="ECO:0000256" key="1">
    <source>
        <dbReference type="PROSITE-ProRule" id="PRU00221"/>
    </source>
</evidence>
<dbReference type="SUPFAM" id="SSF50978">
    <property type="entry name" value="WD40 repeat-like"/>
    <property type="match status" value="1"/>
</dbReference>
<protein>
    <submittedName>
        <fullName evidence="2">Uncharacterized protein</fullName>
    </submittedName>
</protein>
<dbReference type="Gene3D" id="2.130.10.10">
    <property type="entry name" value="YVTN repeat-like/Quinoprotein amine dehydrogenase"/>
    <property type="match status" value="1"/>
</dbReference>
<accession>A0A0C3E7G8</accession>
<name>A0A0C3E7G8_9AGAM</name>
<dbReference type="InterPro" id="IPR001680">
    <property type="entry name" value="WD40_rpt"/>
</dbReference>
<evidence type="ECO:0000313" key="2">
    <source>
        <dbReference type="EMBL" id="KIM68715.1"/>
    </source>
</evidence>
<gene>
    <name evidence="2" type="ORF">SCLCIDRAFT_891798</name>
</gene>